<dbReference type="PROSITE" id="PS50103">
    <property type="entry name" value="ZF_C3H1"/>
    <property type="match status" value="4"/>
</dbReference>
<keyword evidence="2 4" id="KW-0863">Zinc-finger</keyword>
<feature type="zinc finger region" description="C3H1-type" evidence="4">
    <location>
        <begin position="299"/>
        <end position="325"/>
    </location>
</feature>
<evidence type="ECO:0000256" key="2">
    <source>
        <dbReference type="ARBA" id="ARBA00022771"/>
    </source>
</evidence>
<dbReference type="InterPro" id="IPR000571">
    <property type="entry name" value="Znf_CCCH"/>
</dbReference>
<dbReference type="GO" id="GO:0008270">
    <property type="term" value="F:zinc ion binding"/>
    <property type="evidence" value="ECO:0007669"/>
    <property type="project" value="UniProtKB-KW"/>
</dbReference>
<dbReference type="Proteomes" id="UP001314205">
    <property type="component" value="Unassembled WGS sequence"/>
</dbReference>
<dbReference type="SUPFAM" id="SSF90229">
    <property type="entry name" value="CCCH zinc finger"/>
    <property type="match status" value="1"/>
</dbReference>
<keyword evidence="3 4" id="KW-0862">Zinc</keyword>
<dbReference type="PANTHER" id="PTHR46156">
    <property type="entry name" value="CCCH ZINGC FINGER"/>
    <property type="match status" value="1"/>
</dbReference>
<keyword evidence="7" id="KW-1185">Reference proteome</keyword>
<proteinExistence type="predicted"/>
<organism evidence="6 7">
    <name type="scientific">Parnassius mnemosyne</name>
    <name type="common">clouded apollo</name>
    <dbReference type="NCBI Taxonomy" id="213953"/>
    <lineage>
        <taxon>Eukaryota</taxon>
        <taxon>Metazoa</taxon>
        <taxon>Ecdysozoa</taxon>
        <taxon>Arthropoda</taxon>
        <taxon>Hexapoda</taxon>
        <taxon>Insecta</taxon>
        <taxon>Pterygota</taxon>
        <taxon>Neoptera</taxon>
        <taxon>Endopterygota</taxon>
        <taxon>Lepidoptera</taxon>
        <taxon>Glossata</taxon>
        <taxon>Ditrysia</taxon>
        <taxon>Papilionoidea</taxon>
        <taxon>Papilionidae</taxon>
        <taxon>Parnassiinae</taxon>
        <taxon>Parnassini</taxon>
        <taxon>Parnassius</taxon>
        <taxon>Driopa</taxon>
    </lineage>
</organism>
<evidence type="ECO:0000313" key="6">
    <source>
        <dbReference type="EMBL" id="CAK1586164.1"/>
    </source>
</evidence>
<keyword evidence="1 4" id="KW-0479">Metal-binding</keyword>
<name>A0AAV1KWE0_9NEOP</name>
<accession>A0AAV1KWE0</accession>
<sequence>MERSLNHKVYINPNFNRKLYVDSIPQQTALSSTNKMHVNPNFARTNLLNNFDHNVKRRIFVNPNFIKPEYSLDTTFSSLPKLCNETKVGKEIVQSNICDKEIESCNRPEIVRPVLPSSVSKSRYTLIRKIDSCPKNVEKPSNKGNSTVKISKYKTVRLSYITNNLTGDKLSKETKILPAPVNINHLLPKVQSPKTVQYTPVSNKKFKKINIPNQSGKKLIDTKKNWLNSRFQINRKSLERRFKKNNIPCPLFRKYGKCLRNIHGNCEFLHDKKHVSICRKFLKGICHDISCSFSHELSAKKMPTCYFYLKGLCTKENCPYLHVKLNSKAKLCNDFLKGYCEKGDKCIYRHVNKELQTRVKRSLNLQRQYSCSSSSIIVSNKKIKRKQSLHKRSAVKRRSVSKTPPCEKDINEVDCRYFKESKAEEVNEDCNVIKPNRCRLGTLPSFIKL</sequence>
<dbReference type="SMART" id="SM00356">
    <property type="entry name" value="ZnF_C3H1"/>
    <property type="match status" value="4"/>
</dbReference>
<feature type="domain" description="C3H1-type" evidence="5">
    <location>
        <begin position="299"/>
        <end position="325"/>
    </location>
</feature>
<dbReference type="Gene3D" id="4.10.1000.10">
    <property type="entry name" value="Zinc finger, CCCH-type"/>
    <property type="match status" value="2"/>
</dbReference>
<feature type="zinc finger region" description="C3H1-type" evidence="4">
    <location>
        <begin position="277"/>
        <end position="298"/>
    </location>
</feature>
<evidence type="ECO:0000313" key="7">
    <source>
        <dbReference type="Proteomes" id="UP001314205"/>
    </source>
</evidence>
<dbReference type="PANTHER" id="PTHR46156:SF1">
    <property type="entry name" value="ZINC FINGER CCCH DOMAIN-CONTAINING PROTEIN 3"/>
    <property type="match status" value="1"/>
</dbReference>
<reference evidence="6 7" key="1">
    <citation type="submission" date="2023-11" db="EMBL/GenBank/DDBJ databases">
        <authorList>
            <person name="Hedman E."/>
            <person name="Englund M."/>
            <person name="Stromberg M."/>
            <person name="Nyberg Akerstrom W."/>
            <person name="Nylinder S."/>
            <person name="Jareborg N."/>
            <person name="Kallberg Y."/>
            <person name="Kronander E."/>
        </authorList>
    </citation>
    <scope>NUCLEOTIDE SEQUENCE [LARGE SCALE GENOMIC DNA]</scope>
</reference>
<feature type="zinc finger region" description="C3H1-type" evidence="4">
    <location>
        <begin position="326"/>
        <end position="353"/>
    </location>
</feature>
<dbReference type="AlphaFoldDB" id="A0AAV1KWE0"/>
<evidence type="ECO:0000256" key="3">
    <source>
        <dbReference type="ARBA" id="ARBA00022833"/>
    </source>
</evidence>
<evidence type="ECO:0000256" key="4">
    <source>
        <dbReference type="PROSITE-ProRule" id="PRU00723"/>
    </source>
</evidence>
<feature type="domain" description="C3H1-type" evidence="5">
    <location>
        <begin position="243"/>
        <end position="273"/>
    </location>
</feature>
<feature type="domain" description="C3H1-type" evidence="5">
    <location>
        <begin position="277"/>
        <end position="298"/>
    </location>
</feature>
<feature type="domain" description="C3H1-type" evidence="5">
    <location>
        <begin position="326"/>
        <end position="353"/>
    </location>
</feature>
<evidence type="ECO:0000259" key="5">
    <source>
        <dbReference type="PROSITE" id="PS50103"/>
    </source>
</evidence>
<comment type="caution">
    <text evidence="6">The sequence shown here is derived from an EMBL/GenBank/DDBJ whole genome shotgun (WGS) entry which is preliminary data.</text>
</comment>
<feature type="zinc finger region" description="C3H1-type" evidence="4">
    <location>
        <begin position="243"/>
        <end position="273"/>
    </location>
</feature>
<dbReference type="InterPro" id="IPR036855">
    <property type="entry name" value="Znf_CCCH_sf"/>
</dbReference>
<evidence type="ECO:0000256" key="1">
    <source>
        <dbReference type="ARBA" id="ARBA00022723"/>
    </source>
</evidence>
<dbReference type="EMBL" id="CAVLGL010000080">
    <property type="protein sequence ID" value="CAK1586164.1"/>
    <property type="molecule type" value="Genomic_DNA"/>
</dbReference>
<protein>
    <recommendedName>
        <fullName evidence="5">C3H1-type domain-containing protein</fullName>
    </recommendedName>
</protein>
<dbReference type="GO" id="GO:0005634">
    <property type="term" value="C:nucleus"/>
    <property type="evidence" value="ECO:0007669"/>
    <property type="project" value="TreeGrafter"/>
</dbReference>
<gene>
    <name evidence="6" type="ORF">PARMNEM_LOCUS7154</name>
</gene>